<proteinExistence type="inferred from homology"/>
<organism evidence="3 4">
    <name type="scientific">Sphingomonas piscis</name>
    <dbReference type="NCBI Taxonomy" id="2714943"/>
    <lineage>
        <taxon>Bacteria</taxon>
        <taxon>Pseudomonadati</taxon>
        <taxon>Pseudomonadota</taxon>
        <taxon>Alphaproteobacteria</taxon>
        <taxon>Sphingomonadales</taxon>
        <taxon>Sphingomonadaceae</taxon>
        <taxon>Sphingomonas</taxon>
    </lineage>
</organism>
<evidence type="ECO:0000313" key="3">
    <source>
        <dbReference type="EMBL" id="QIK78029.1"/>
    </source>
</evidence>
<dbReference type="RefSeq" id="WP_166410423.1">
    <property type="nucleotide sequence ID" value="NZ_CP049869.1"/>
</dbReference>
<dbReference type="Proteomes" id="UP000503222">
    <property type="component" value="Chromosome"/>
</dbReference>
<feature type="region of interest" description="Disordered" evidence="2">
    <location>
        <begin position="129"/>
        <end position="149"/>
    </location>
</feature>
<dbReference type="Gene3D" id="1.10.10.1550">
    <property type="entry name" value="ROS/MUCR transcriptional regulator protein"/>
    <property type="match status" value="1"/>
</dbReference>
<reference evidence="3 4" key="1">
    <citation type="submission" date="2020-03" db="EMBL/GenBank/DDBJ databases">
        <title>Sphingomonas sp. nov., isolated from fish.</title>
        <authorList>
            <person name="Hyun D.-W."/>
            <person name="Bae J.-W."/>
        </authorList>
    </citation>
    <scope>NUCLEOTIDE SEQUENCE [LARGE SCALE GENOMIC DNA]</scope>
    <source>
        <strain evidence="3 4">HDW15B</strain>
    </source>
</reference>
<dbReference type="EMBL" id="CP049869">
    <property type="protein sequence ID" value="QIK78029.1"/>
    <property type="molecule type" value="Genomic_DNA"/>
</dbReference>
<dbReference type="InterPro" id="IPR041920">
    <property type="entry name" value="ROS/MUCR_sf"/>
</dbReference>
<sequence length="149" mass="16107">MDINKLTEITADIVAAHVSNNSVAVSDLPNLIRQVHSALAGLEQGITAEQEAKTPVVSVKASVKPDYIICMECGRKQKALKRHLQTAHGMDPQTYRKDYGLPDSYPMVAPNYSEQRRSLAKAIGLGRRAGEALTAKPKGRTKRAAAAEA</sequence>
<keyword evidence="4" id="KW-1185">Reference proteome</keyword>
<comment type="similarity">
    <text evidence="1">Belongs to the ros/MucR family.</text>
</comment>
<dbReference type="GO" id="GO:0003677">
    <property type="term" value="F:DNA binding"/>
    <property type="evidence" value="ECO:0007669"/>
    <property type="project" value="InterPro"/>
</dbReference>
<evidence type="ECO:0000313" key="4">
    <source>
        <dbReference type="Proteomes" id="UP000503222"/>
    </source>
</evidence>
<evidence type="ECO:0000256" key="2">
    <source>
        <dbReference type="SAM" id="MobiDB-lite"/>
    </source>
</evidence>
<dbReference type="GO" id="GO:0006355">
    <property type="term" value="P:regulation of DNA-templated transcription"/>
    <property type="evidence" value="ECO:0007669"/>
    <property type="project" value="InterPro"/>
</dbReference>
<name>A0A6G7YMQ8_9SPHN</name>
<dbReference type="KEGG" id="spii:G7077_02995"/>
<dbReference type="Pfam" id="PF05443">
    <property type="entry name" value="ROS_MUCR"/>
    <property type="match status" value="1"/>
</dbReference>
<evidence type="ECO:0000256" key="1">
    <source>
        <dbReference type="ARBA" id="ARBA00007031"/>
    </source>
</evidence>
<protein>
    <submittedName>
        <fullName evidence="3">MucR family transcriptional regulator</fullName>
    </submittedName>
</protein>
<accession>A0A6G7YMQ8</accession>
<gene>
    <name evidence="3" type="ORF">G7077_02995</name>
</gene>
<dbReference type="AlphaFoldDB" id="A0A6G7YMQ8"/>
<dbReference type="InterPro" id="IPR008807">
    <property type="entry name" value="ROS_MUCR"/>
</dbReference>
<dbReference type="GO" id="GO:0008270">
    <property type="term" value="F:zinc ion binding"/>
    <property type="evidence" value="ECO:0007669"/>
    <property type="project" value="InterPro"/>
</dbReference>